<dbReference type="AlphaFoldDB" id="A0ABD3NRJ8"/>
<reference evidence="2 3" key="1">
    <citation type="submission" date="2024-10" db="EMBL/GenBank/DDBJ databases">
        <title>Updated reference genomes for cyclostephanoid diatoms.</title>
        <authorList>
            <person name="Roberts W.R."/>
            <person name="Alverson A.J."/>
        </authorList>
    </citation>
    <scope>NUCLEOTIDE SEQUENCE [LARGE SCALE GENOMIC DNA]</scope>
    <source>
        <strain evidence="2 3">AJA010-31</strain>
    </source>
</reference>
<feature type="transmembrane region" description="Helical" evidence="1">
    <location>
        <begin position="68"/>
        <end position="87"/>
    </location>
</feature>
<evidence type="ECO:0000256" key="1">
    <source>
        <dbReference type="SAM" id="Phobius"/>
    </source>
</evidence>
<evidence type="ECO:0008006" key="4">
    <source>
        <dbReference type="Google" id="ProtNLM"/>
    </source>
</evidence>
<comment type="caution">
    <text evidence="2">The sequence shown here is derived from an EMBL/GenBank/DDBJ whole genome shotgun (WGS) entry which is preliminary data.</text>
</comment>
<keyword evidence="3" id="KW-1185">Reference proteome</keyword>
<gene>
    <name evidence="2" type="ORF">ACHAWO_006979</name>
</gene>
<feature type="transmembrane region" description="Helical" evidence="1">
    <location>
        <begin position="93"/>
        <end position="115"/>
    </location>
</feature>
<organism evidence="2 3">
    <name type="scientific">Cyclotella atomus</name>
    <dbReference type="NCBI Taxonomy" id="382360"/>
    <lineage>
        <taxon>Eukaryota</taxon>
        <taxon>Sar</taxon>
        <taxon>Stramenopiles</taxon>
        <taxon>Ochrophyta</taxon>
        <taxon>Bacillariophyta</taxon>
        <taxon>Coscinodiscophyceae</taxon>
        <taxon>Thalassiosirophycidae</taxon>
        <taxon>Stephanodiscales</taxon>
        <taxon>Stephanodiscaceae</taxon>
        <taxon>Cyclotella</taxon>
    </lineage>
</organism>
<keyword evidence="1" id="KW-0812">Transmembrane</keyword>
<sequence>MILLSYYGWKEWEYDNILSSSSYNASTSYDRLFGVPNANDVPLAYGTGAILLWDIPLGIFAPSLQDTIMLLHHVGMFSVAAVMSGMVSNGRMIGYYYVPFYFGVIETSSVFLSVVDQFHPKRVEWYDWLHCNGEDEKEKSRMKRLLLGCNEVCRMGFAISFIVLRGVYFPYTSFFHCIPDIWRVYYVEKTVPEGVPMWTGYFLILALVLFSCLQSYWGFLVGRQVKKALFGDDDAKKKKKKDKKKV</sequence>
<proteinExistence type="predicted"/>
<evidence type="ECO:0000313" key="2">
    <source>
        <dbReference type="EMBL" id="KAL3777746.1"/>
    </source>
</evidence>
<keyword evidence="1" id="KW-1133">Transmembrane helix</keyword>
<protein>
    <recommendedName>
        <fullName evidence="4">TLC domain-containing protein</fullName>
    </recommendedName>
</protein>
<name>A0ABD3NRJ8_9STRA</name>
<feature type="transmembrane region" description="Helical" evidence="1">
    <location>
        <begin position="198"/>
        <end position="219"/>
    </location>
</feature>
<accession>A0ABD3NRJ8</accession>
<keyword evidence="1" id="KW-0472">Membrane</keyword>
<evidence type="ECO:0000313" key="3">
    <source>
        <dbReference type="Proteomes" id="UP001530400"/>
    </source>
</evidence>
<feature type="transmembrane region" description="Helical" evidence="1">
    <location>
        <begin position="43"/>
        <end position="61"/>
    </location>
</feature>
<dbReference type="EMBL" id="JALLPJ020001029">
    <property type="protein sequence ID" value="KAL3777746.1"/>
    <property type="molecule type" value="Genomic_DNA"/>
</dbReference>
<dbReference type="Proteomes" id="UP001530400">
    <property type="component" value="Unassembled WGS sequence"/>
</dbReference>